<keyword evidence="3" id="KW-1185">Reference proteome</keyword>
<keyword evidence="1" id="KW-0472">Membrane</keyword>
<sequence length="124" mass="13403">MNTREKEIKLGWMIVSGILGFVLLLSLLSVLMPLLIGLPPTISSFVRFGLTLGLCWMVYQGRGWARFVLVALLLLTALTSFLGAGVGGLLSTILITLGVLYLLGGLGLFAIPAVNRYFEYAAQQ</sequence>
<proteinExistence type="predicted"/>
<keyword evidence="1" id="KW-1133">Transmembrane helix</keyword>
<protein>
    <submittedName>
        <fullName evidence="2">Uncharacterized protein</fullName>
    </submittedName>
</protein>
<keyword evidence="1" id="KW-0812">Transmembrane</keyword>
<dbReference type="Proteomes" id="UP001458946">
    <property type="component" value="Unassembled WGS sequence"/>
</dbReference>
<feature type="transmembrane region" description="Helical" evidence="1">
    <location>
        <begin position="12"/>
        <end position="36"/>
    </location>
</feature>
<evidence type="ECO:0000256" key="1">
    <source>
        <dbReference type="SAM" id="Phobius"/>
    </source>
</evidence>
<evidence type="ECO:0000313" key="3">
    <source>
        <dbReference type="Proteomes" id="UP001458946"/>
    </source>
</evidence>
<dbReference type="RefSeq" id="WP_353541306.1">
    <property type="nucleotide sequence ID" value="NZ_BAABRN010000008.1"/>
</dbReference>
<evidence type="ECO:0000313" key="2">
    <source>
        <dbReference type="EMBL" id="GAA5501332.1"/>
    </source>
</evidence>
<feature type="transmembrane region" description="Helical" evidence="1">
    <location>
        <begin position="93"/>
        <end position="114"/>
    </location>
</feature>
<name>A0ABP9V7U2_9DEIO</name>
<feature type="transmembrane region" description="Helical" evidence="1">
    <location>
        <begin position="42"/>
        <end position="59"/>
    </location>
</feature>
<reference evidence="2 3" key="1">
    <citation type="submission" date="2024-02" db="EMBL/GenBank/DDBJ databases">
        <title>Deinococcus xinjiangensis NBRC 107630.</title>
        <authorList>
            <person name="Ichikawa N."/>
            <person name="Katano-Makiyama Y."/>
            <person name="Hidaka K."/>
        </authorList>
    </citation>
    <scope>NUCLEOTIDE SEQUENCE [LARGE SCALE GENOMIC DNA]</scope>
    <source>
        <strain evidence="2 3">NBRC 107630</strain>
    </source>
</reference>
<comment type="caution">
    <text evidence="2">The sequence shown here is derived from an EMBL/GenBank/DDBJ whole genome shotgun (WGS) entry which is preliminary data.</text>
</comment>
<gene>
    <name evidence="2" type="ORF">Dxin01_01064</name>
</gene>
<dbReference type="EMBL" id="BAABRN010000008">
    <property type="protein sequence ID" value="GAA5501332.1"/>
    <property type="molecule type" value="Genomic_DNA"/>
</dbReference>
<accession>A0ABP9V7U2</accession>
<organism evidence="2 3">
    <name type="scientific">Deinococcus xinjiangensis</name>
    <dbReference type="NCBI Taxonomy" id="457454"/>
    <lineage>
        <taxon>Bacteria</taxon>
        <taxon>Thermotogati</taxon>
        <taxon>Deinococcota</taxon>
        <taxon>Deinococci</taxon>
        <taxon>Deinococcales</taxon>
        <taxon>Deinococcaceae</taxon>
        <taxon>Deinococcus</taxon>
    </lineage>
</organism>
<feature type="transmembrane region" description="Helical" evidence="1">
    <location>
        <begin position="66"/>
        <end position="87"/>
    </location>
</feature>